<evidence type="ECO:0000313" key="2">
    <source>
        <dbReference type="EMBL" id="GMH05136.1"/>
    </source>
</evidence>
<gene>
    <name evidence="2" type="ORF">Nepgr_006976</name>
</gene>
<name>A0AAD3S6K3_NEPGR</name>
<evidence type="ECO:0000313" key="3">
    <source>
        <dbReference type="Proteomes" id="UP001279734"/>
    </source>
</evidence>
<dbReference type="PANTHER" id="PTHR32303:SF10">
    <property type="entry name" value="OUTER MEMBRANE PROTEIN ASSEMBLY FACTOR BAMB"/>
    <property type="match status" value="1"/>
</dbReference>
<feature type="compositionally biased region" description="Pro residues" evidence="1">
    <location>
        <begin position="139"/>
        <end position="150"/>
    </location>
</feature>
<feature type="compositionally biased region" description="Polar residues" evidence="1">
    <location>
        <begin position="128"/>
        <end position="138"/>
    </location>
</feature>
<dbReference type="Proteomes" id="UP001279734">
    <property type="component" value="Unassembled WGS sequence"/>
</dbReference>
<organism evidence="2 3">
    <name type="scientific">Nepenthes gracilis</name>
    <name type="common">Slender pitcher plant</name>
    <dbReference type="NCBI Taxonomy" id="150966"/>
    <lineage>
        <taxon>Eukaryota</taxon>
        <taxon>Viridiplantae</taxon>
        <taxon>Streptophyta</taxon>
        <taxon>Embryophyta</taxon>
        <taxon>Tracheophyta</taxon>
        <taxon>Spermatophyta</taxon>
        <taxon>Magnoliopsida</taxon>
        <taxon>eudicotyledons</taxon>
        <taxon>Gunneridae</taxon>
        <taxon>Pentapetalae</taxon>
        <taxon>Caryophyllales</taxon>
        <taxon>Nepenthaceae</taxon>
        <taxon>Nepenthes</taxon>
    </lineage>
</organism>
<reference evidence="2" key="1">
    <citation type="submission" date="2023-05" db="EMBL/GenBank/DDBJ databases">
        <title>Nepenthes gracilis genome sequencing.</title>
        <authorList>
            <person name="Fukushima K."/>
        </authorList>
    </citation>
    <scope>NUCLEOTIDE SEQUENCE</scope>
    <source>
        <strain evidence="2">SING2019-196</strain>
    </source>
</reference>
<dbReference type="InterPro" id="IPR011047">
    <property type="entry name" value="Quinoprotein_ADH-like_sf"/>
</dbReference>
<comment type="caution">
    <text evidence="2">The sequence shown here is derived from an EMBL/GenBank/DDBJ whole genome shotgun (WGS) entry which is preliminary data.</text>
</comment>
<dbReference type="AlphaFoldDB" id="A0AAD3S6K3"/>
<dbReference type="SUPFAM" id="SSF50998">
    <property type="entry name" value="Quinoprotein alcohol dehydrogenase-like"/>
    <property type="match status" value="1"/>
</dbReference>
<sequence>MVDAIGKFQTARDAVCFVVVRFGPEIDGVCPLKTGFVKGGFYVGVSSLEEGSSIEKCCTFRGSIAKLNVHSGAIMWQTFMLPNNNGKLGGYAGAVVWGSSPSIDIGRKLVYIATGNLYSAPSRIEQCQAKQNKQSRPTQPDPSNCPPGPNPDAHFEEAPMLLSVHINGTKRDIAVAVQKSGIAWALDRGNGDLIYFTEAGPGGIGGGGTWGAATDEKIVYTNIANSGGKNFTLKPSNKITTAGGWVAIYAKTGMIKWSIENPSNATASGPVTVASGVVFVGSTNGQGT</sequence>
<evidence type="ECO:0000256" key="1">
    <source>
        <dbReference type="SAM" id="MobiDB-lite"/>
    </source>
</evidence>
<dbReference type="PANTHER" id="PTHR32303">
    <property type="entry name" value="QUINOPROTEIN ALCOHOL DEHYDROGENASE (CYTOCHROME C)"/>
    <property type="match status" value="1"/>
</dbReference>
<keyword evidence="3" id="KW-1185">Reference proteome</keyword>
<proteinExistence type="predicted"/>
<accession>A0AAD3S6K3</accession>
<feature type="region of interest" description="Disordered" evidence="1">
    <location>
        <begin position="127"/>
        <end position="154"/>
    </location>
</feature>
<dbReference type="EMBL" id="BSYO01000005">
    <property type="protein sequence ID" value="GMH05136.1"/>
    <property type="molecule type" value="Genomic_DNA"/>
</dbReference>
<dbReference type="Gene3D" id="2.140.10.10">
    <property type="entry name" value="Quinoprotein alcohol dehydrogenase-like superfamily"/>
    <property type="match status" value="2"/>
</dbReference>
<protein>
    <submittedName>
        <fullName evidence="2">Uncharacterized protein</fullName>
    </submittedName>
</protein>